<proteinExistence type="inferred from homology"/>
<evidence type="ECO:0000313" key="3">
    <source>
        <dbReference type="EMBL" id="QDX27496.1"/>
    </source>
</evidence>
<dbReference type="RefSeq" id="WP_145848971.1">
    <property type="nucleotide sequence ID" value="NZ_CP042239.1"/>
</dbReference>
<evidence type="ECO:0000256" key="1">
    <source>
        <dbReference type="ARBA" id="ARBA00009981"/>
    </source>
</evidence>
<keyword evidence="4" id="KW-1185">Reference proteome</keyword>
<dbReference type="NCBIfam" id="TIGR01552">
    <property type="entry name" value="phd_fam"/>
    <property type="match status" value="1"/>
</dbReference>
<reference evidence="3 4" key="1">
    <citation type="submission" date="2019-07" db="EMBL/GenBank/DDBJ databases">
        <title>Sphingomonas alkalisoli sp. nov., isolated from rhizosphere soil of Suaedae salsa.</title>
        <authorList>
            <person name="Zhang H."/>
            <person name="Xu L."/>
            <person name="Zhang J.-X."/>
            <person name="Sun J.-Q."/>
        </authorList>
    </citation>
    <scope>NUCLEOTIDE SEQUENCE [LARGE SCALE GENOMIC DNA]</scope>
    <source>
        <strain evidence="3 4">XS-10</strain>
    </source>
</reference>
<sequence length="94" mass="10535">MAEADPQKTFNVHDAKTQLSKLIDRAHAGEEIILSKAGKPYAKLVAFEPTPLPRRQPGRFKHLLRDIDPDAVLAPCFTEEELDEIENASLFPPE</sequence>
<dbReference type="Proteomes" id="UP000318055">
    <property type="component" value="Chromosome"/>
</dbReference>
<accession>A0A518RJ69</accession>
<dbReference type="AlphaFoldDB" id="A0A518RJ69"/>
<dbReference type="OrthoDB" id="9800503at2"/>
<organism evidence="3 4">
    <name type="scientific">Sphingomonas suaedae</name>
    <dbReference type="NCBI Taxonomy" id="2599297"/>
    <lineage>
        <taxon>Bacteria</taxon>
        <taxon>Pseudomonadati</taxon>
        <taxon>Pseudomonadota</taxon>
        <taxon>Alphaproteobacteria</taxon>
        <taxon>Sphingomonadales</taxon>
        <taxon>Sphingomonadaceae</taxon>
        <taxon>Sphingomonas</taxon>
    </lineage>
</organism>
<dbReference type="InterPro" id="IPR006442">
    <property type="entry name" value="Antitoxin_Phd/YefM"/>
</dbReference>
<gene>
    <name evidence="3" type="ORF">FPZ54_16790</name>
</gene>
<comment type="function">
    <text evidence="2">Antitoxin component of a type II toxin-antitoxin (TA) system.</text>
</comment>
<dbReference type="InterPro" id="IPR036165">
    <property type="entry name" value="YefM-like_sf"/>
</dbReference>
<dbReference type="SUPFAM" id="SSF143120">
    <property type="entry name" value="YefM-like"/>
    <property type="match status" value="1"/>
</dbReference>
<evidence type="ECO:0000313" key="4">
    <source>
        <dbReference type="Proteomes" id="UP000318055"/>
    </source>
</evidence>
<comment type="similarity">
    <text evidence="1 2">Belongs to the phD/YefM antitoxin family.</text>
</comment>
<dbReference type="EMBL" id="CP042239">
    <property type="protein sequence ID" value="QDX27496.1"/>
    <property type="molecule type" value="Genomic_DNA"/>
</dbReference>
<name>A0A518RJ69_9SPHN</name>
<dbReference type="Gene3D" id="3.40.1620.10">
    <property type="entry name" value="YefM-like domain"/>
    <property type="match status" value="1"/>
</dbReference>
<evidence type="ECO:0000256" key="2">
    <source>
        <dbReference type="RuleBase" id="RU362080"/>
    </source>
</evidence>
<protein>
    <recommendedName>
        <fullName evidence="2">Antitoxin</fullName>
    </recommendedName>
</protein>
<dbReference type="KEGG" id="ssua:FPZ54_16790"/>
<dbReference type="Pfam" id="PF02604">
    <property type="entry name" value="PhdYeFM_antitox"/>
    <property type="match status" value="1"/>
</dbReference>